<dbReference type="PANTHER" id="PTHR37214">
    <property type="entry name" value="CYTOMEGALOVIRUS UL139 PROTEIN"/>
    <property type="match status" value="1"/>
</dbReference>
<dbReference type="RefSeq" id="XP_056685064.1">
    <property type="nucleotide sequence ID" value="XM_056829086.1"/>
</dbReference>
<name>A0A9R0JGS8_SPIOL</name>
<feature type="coiled-coil region" evidence="1">
    <location>
        <begin position="81"/>
        <end position="136"/>
    </location>
</feature>
<dbReference type="RefSeq" id="XP_021866673.2">
    <property type="nucleotide sequence ID" value="XM_022010981.2"/>
</dbReference>
<gene>
    <name evidence="3 4 5" type="primary">LOC110805386</name>
</gene>
<evidence type="ECO:0000313" key="2">
    <source>
        <dbReference type="Proteomes" id="UP000813463"/>
    </source>
</evidence>
<reference evidence="2" key="1">
    <citation type="journal article" date="2021" name="Nat. Commun.">
        <title>Genomic analyses provide insights into spinach domestication and the genetic basis of agronomic traits.</title>
        <authorList>
            <person name="Cai X."/>
            <person name="Sun X."/>
            <person name="Xu C."/>
            <person name="Sun H."/>
            <person name="Wang X."/>
            <person name="Ge C."/>
            <person name="Zhang Z."/>
            <person name="Wang Q."/>
            <person name="Fei Z."/>
            <person name="Jiao C."/>
            <person name="Wang Q."/>
        </authorList>
    </citation>
    <scope>NUCLEOTIDE SEQUENCE [LARGE SCALE GENOMIC DNA]</scope>
    <source>
        <strain evidence="2">cv. Varoflay</strain>
    </source>
</reference>
<dbReference type="KEGG" id="soe:110805386"/>
<evidence type="ECO:0000313" key="4">
    <source>
        <dbReference type="RefSeq" id="XP_056685063.1"/>
    </source>
</evidence>
<proteinExistence type="predicted"/>
<accession>A0A9R0JGS8</accession>
<dbReference type="GeneID" id="110805386"/>
<evidence type="ECO:0000256" key="1">
    <source>
        <dbReference type="SAM" id="Coils"/>
    </source>
</evidence>
<organism evidence="2 3">
    <name type="scientific">Spinacia oleracea</name>
    <name type="common">Spinach</name>
    <dbReference type="NCBI Taxonomy" id="3562"/>
    <lineage>
        <taxon>Eukaryota</taxon>
        <taxon>Viridiplantae</taxon>
        <taxon>Streptophyta</taxon>
        <taxon>Embryophyta</taxon>
        <taxon>Tracheophyta</taxon>
        <taxon>Spermatophyta</taxon>
        <taxon>Magnoliopsida</taxon>
        <taxon>eudicotyledons</taxon>
        <taxon>Gunneridae</taxon>
        <taxon>Pentapetalae</taxon>
        <taxon>Caryophyllales</taxon>
        <taxon>Chenopodiaceae</taxon>
        <taxon>Chenopodioideae</taxon>
        <taxon>Anserineae</taxon>
        <taxon>Spinacia</taxon>
    </lineage>
</organism>
<dbReference type="Pfam" id="PF12507">
    <property type="entry name" value="HCMV_UL139"/>
    <property type="match status" value="1"/>
</dbReference>
<sequence length="202" mass="23717">MALQPAFRERLEDMENTRNQRNSLLQDEKELQRSKSLLLSAKHAKIRLLEQRCLVLDKKFASDNFKISSLKSEIEFSDRQFQTCAQQLRDLKVEVEELEQLEEEREKIYAVKCSEMNAFKDEIQNYAEEIGRKVRELRCGREKLKSCYSGHQERNSETRNHDIQAAKARNSELLALKQNIASSLESNKRVRATLQVQVQSLW</sequence>
<dbReference type="InterPro" id="IPR021042">
    <property type="entry name" value="Herpes_UL139_cytomegalovirus"/>
</dbReference>
<dbReference type="Proteomes" id="UP000813463">
    <property type="component" value="Chromosome 5"/>
</dbReference>
<dbReference type="PANTHER" id="PTHR37214:SF2">
    <property type="entry name" value="CYTOMEGALOVIRUS UL139 PROTEIN"/>
    <property type="match status" value="1"/>
</dbReference>
<dbReference type="RefSeq" id="XP_056685063.1">
    <property type="nucleotide sequence ID" value="XM_056829085.1"/>
</dbReference>
<reference evidence="3 4" key="2">
    <citation type="submission" date="2025-05" db="UniProtKB">
        <authorList>
            <consortium name="RefSeq"/>
        </authorList>
    </citation>
    <scope>IDENTIFICATION</scope>
    <source>
        <tissue evidence="3 4">Leaf</tissue>
    </source>
</reference>
<protein>
    <submittedName>
        <fullName evidence="3 4">Uncharacterized protein</fullName>
    </submittedName>
</protein>
<evidence type="ECO:0000313" key="5">
    <source>
        <dbReference type="RefSeq" id="XP_056685064.1"/>
    </source>
</evidence>
<keyword evidence="2" id="KW-1185">Reference proteome</keyword>
<keyword evidence="1" id="KW-0175">Coiled coil</keyword>
<evidence type="ECO:0000313" key="3">
    <source>
        <dbReference type="RefSeq" id="XP_021866673.2"/>
    </source>
</evidence>
<dbReference type="AlphaFoldDB" id="A0A9R0JGS8"/>